<dbReference type="GO" id="GO:0005524">
    <property type="term" value="F:ATP binding"/>
    <property type="evidence" value="ECO:0007669"/>
    <property type="project" value="UniProtKB-KW"/>
</dbReference>
<organism evidence="18 19">
    <name type="scientific">Dyella monticola</name>
    <dbReference type="NCBI Taxonomy" id="1927958"/>
    <lineage>
        <taxon>Bacteria</taxon>
        <taxon>Pseudomonadati</taxon>
        <taxon>Pseudomonadota</taxon>
        <taxon>Gammaproteobacteria</taxon>
        <taxon>Lysobacterales</taxon>
        <taxon>Rhodanobacteraceae</taxon>
        <taxon>Dyella</taxon>
    </lineage>
</organism>
<reference evidence="18 19" key="1">
    <citation type="submission" date="2018-07" db="EMBL/GenBank/DDBJ databases">
        <title>Dyella monticola sp. nov. and Dyella psychrodurans sp. nov. isolated from monsoon evergreen broad-leaved forest soil of Dinghu Mountain, China.</title>
        <authorList>
            <person name="Gao Z."/>
            <person name="Qiu L."/>
        </authorList>
    </citation>
    <scope>NUCLEOTIDE SEQUENCE [LARGE SCALE GENOMIC DNA]</scope>
    <source>
        <strain evidence="18 19">4G-K06</strain>
    </source>
</reference>
<dbReference type="InterPro" id="IPR036921">
    <property type="entry name" value="PurM-like_N_sf"/>
</dbReference>
<evidence type="ECO:0000256" key="14">
    <source>
        <dbReference type="ARBA" id="ARBA00049057"/>
    </source>
</evidence>
<evidence type="ECO:0000256" key="8">
    <source>
        <dbReference type="ARBA" id="ARBA00022741"/>
    </source>
</evidence>
<accession>A0A370X3R6</accession>
<evidence type="ECO:0000256" key="15">
    <source>
        <dbReference type="HAMAP-Rule" id="MF_00741"/>
    </source>
</evidence>
<name>A0A370X3R6_9GAMM</name>
<dbReference type="PANTHER" id="PTHR10520:SF12">
    <property type="entry name" value="TRIFUNCTIONAL PURINE BIOSYNTHETIC PROTEIN ADENOSINE-3"/>
    <property type="match status" value="1"/>
</dbReference>
<dbReference type="SUPFAM" id="SSF56042">
    <property type="entry name" value="PurM C-terminal domain-like"/>
    <property type="match status" value="1"/>
</dbReference>
<protein>
    <recommendedName>
        <fullName evidence="5 15">Phosphoribosylformylglycinamidine cyclo-ligase</fullName>
        <ecNumber evidence="4 15">6.3.3.1</ecNumber>
    </recommendedName>
    <alternativeName>
        <fullName evidence="12 15">AIR synthase</fullName>
    </alternativeName>
    <alternativeName>
        <fullName evidence="13 15">AIRS</fullName>
    </alternativeName>
    <alternativeName>
        <fullName evidence="11 15">Phosphoribosyl-aminoimidazole synthetase</fullName>
    </alternativeName>
</protein>
<comment type="subcellular location">
    <subcellularLocation>
        <location evidence="1 15">Cytoplasm</location>
    </subcellularLocation>
</comment>
<dbReference type="EC" id="6.3.3.1" evidence="4 15"/>
<evidence type="ECO:0000256" key="4">
    <source>
        <dbReference type="ARBA" id="ARBA00013047"/>
    </source>
</evidence>
<evidence type="ECO:0000256" key="7">
    <source>
        <dbReference type="ARBA" id="ARBA00022598"/>
    </source>
</evidence>
<comment type="caution">
    <text evidence="18">The sequence shown here is derived from an EMBL/GenBank/DDBJ whole genome shotgun (WGS) entry which is preliminary data.</text>
</comment>
<dbReference type="HAMAP" id="MF_00741">
    <property type="entry name" value="AIRS"/>
    <property type="match status" value="1"/>
</dbReference>
<dbReference type="CDD" id="cd02196">
    <property type="entry name" value="PurM"/>
    <property type="match status" value="1"/>
</dbReference>
<evidence type="ECO:0000256" key="11">
    <source>
        <dbReference type="ARBA" id="ARBA00031908"/>
    </source>
</evidence>
<dbReference type="Gene3D" id="3.30.1330.10">
    <property type="entry name" value="PurM-like, N-terminal domain"/>
    <property type="match status" value="1"/>
</dbReference>
<dbReference type="GO" id="GO:0046084">
    <property type="term" value="P:adenine biosynthetic process"/>
    <property type="evidence" value="ECO:0007669"/>
    <property type="project" value="TreeGrafter"/>
</dbReference>
<keyword evidence="9 15" id="KW-0658">Purine biosynthesis</keyword>
<evidence type="ECO:0000256" key="9">
    <source>
        <dbReference type="ARBA" id="ARBA00022755"/>
    </source>
</evidence>
<dbReference type="RefSeq" id="WP_115495010.1">
    <property type="nucleotide sequence ID" value="NZ_QRBE01000003.1"/>
</dbReference>
<dbReference type="Pfam" id="PF02769">
    <property type="entry name" value="AIRS_C"/>
    <property type="match status" value="1"/>
</dbReference>
<dbReference type="AlphaFoldDB" id="A0A370X3R6"/>
<evidence type="ECO:0000256" key="10">
    <source>
        <dbReference type="ARBA" id="ARBA00022840"/>
    </source>
</evidence>
<dbReference type="OrthoDB" id="9777881at2"/>
<sequence length="356" mass="37214">MSDALTYRAAGVDIDAGNAVVERIKPLVKRTFRPEVMGGLGGFGGLFNLGTRYKEPVLVSGTDGVGTKLKLAQQLNRHDTIGIDLVGMCVNDVLVQGAEPLFFLDYFATGKLDVDTTVAVVGGIAKGCELAGCALIGGETAEMPDMYPPGEYDLAGFTVGAVEKDALLSGDSIVAGDVILAVASSGPHSNGYSLIRKIVERAGSPLDLDLGGVKLVDALMAPTTIYVKAMLELLKANASPSQNSAHPSSTVPVHGMAHITGGGLKENIIRVVPNGLGLNIDASAIVLPPVFDWLMREGNVAREEMWRTFNCGVGFTVLLPRDAVSAASALLSKHGLKSWVIGEVVPAQGDERVHIG</sequence>
<evidence type="ECO:0000256" key="6">
    <source>
        <dbReference type="ARBA" id="ARBA00022490"/>
    </source>
</evidence>
<dbReference type="GO" id="GO:0004637">
    <property type="term" value="F:phosphoribosylamine-glycine ligase activity"/>
    <property type="evidence" value="ECO:0007669"/>
    <property type="project" value="TreeGrafter"/>
</dbReference>
<comment type="similarity">
    <text evidence="3 15">Belongs to the AIR synthase family.</text>
</comment>
<dbReference type="EMBL" id="QRBE01000003">
    <property type="protein sequence ID" value="RDS83063.1"/>
    <property type="molecule type" value="Genomic_DNA"/>
</dbReference>
<evidence type="ECO:0000259" key="17">
    <source>
        <dbReference type="Pfam" id="PF02769"/>
    </source>
</evidence>
<dbReference type="Proteomes" id="UP000254258">
    <property type="component" value="Unassembled WGS sequence"/>
</dbReference>
<dbReference type="NCBIfam" id="TIGR00878">
    <property type="entry name" value="purM"/>
    <property type="match status" value="1"/>
</dbReference>
<dbReference type="FunFam" id="3.30.1330.10:FF:000001">
    <property type="entry name" value="Phosphoribosylformylglycinamidine cyclo-ligase"/>
    <property type="match status" value="1"/>
</dbReference>
<proteinExistence type="inferred from homology"/>
<keyword evidence="10 15" id="KW-0067">ATP-binding</keyword>
<comment type="pathway">
    <text evidence="2 15">Purine metabolism; IMP biosynthesis via de novo pathway; 5-amino-1-(5-phospho-D-ribosyl)imidazole from N(2)-formyl-N(1)-(5-phospho-D-ribosyl)glycinamide: step 2/2.</text>
</comment>
<evidence type="ECO:0000313" key="18">
    <source>
        <dbReference type="EMBL" id="RDS83063.1"/>
    </source>
</evidence>
<dbReference type="InterPro" id="IPR036676">
    <property type="entry name" value="PurM-like_C_sf"/>
</dbReference>
<evidence type="ECO:0000256" key="1">
    <source>
        <dbReference type="ARBA" id="ARBA00004496"/>
    </source>
</evidence>
<evidence type="ECO:0000256" key="12">
    <source>
        <dbReference type="ARBA" id="ARBA00032931"/>
    </source>
</evidence>
<evidence type="ECO:0000256" key="3">
    <source>
        <dbReference type="ARBA" id="ARBA00010280"/>
    </source>
</evidence>
<keyword evidence="19" id="KW-1185">Reference proteome</keyword>
<evidence type="ECO:0000256" key="13">
    <source>
        <dbReference type="ARBA" id="ARBA00033093"/>
    </source>
</evidence>
<dbReference type="PANTHER" id="PTHR10520">
    <property type="entry name" value="TRIFUNCTIONAL PURINE BIOSYNTHETIC PROTEIN ADENOSINE-3-RELATED"/>
    <property type="match status" value="1"/>
</dbReference>
<evidence type="ECO:0000256" key="5">
    <source>
        <dbReference type="ARBA" id="ARBA00020367"/>
    </source>
</evidence>
<evidence type="ECO:0000313" key="19">
    <source>
        <dbReference type="Proteomes" id="UP000254258"/>
    </source>
</evidence>
<feature type="domain" description="PurM-like N-terminal" evidence="16">
    <location>
        <begin position="57"/>
        <end position="162"/>
    </location>
</feature>
<dbReference type="GO" id="GO:0004641">
    <property type="term" value="F:phosphoribosylformylglycinamidine cyclo-ligase activity"/>
    <property type="evidence" value="ECO:0007669"/>
    <property type="project" value="UniProtKB-UniRule"/>
</dbReference>
<dbReference type="Gene3D" id="3.90.650.10">
    <property type="entry name" value="PurM-like C-terminal domain"/>
    <property type="match status" value="1"/>
</dbReference>
<feature type="domain" description="PurM-like C-terminal" evidence="17">
    <location>
        <begin position="175"/>
        <end position="351"/>
    </location>
</feature>
<dbReference type="InterPro" id="IPR010918">
    <property type="entry name" value="PurM-like_C_dom"/>
</dbReference>
<dbReference type="GO" id="GO:0005829">
    <property type="term" value="C:cytosol"/>
    <property type="evidence" value="ECO:0007669"/>
    <property type="project" value="TreeGrafter"/>
</dbReference>
<dbReference type="InterPro" id="IPR004733">
    <property type="entry name" value="PurM_cligase"/>
</dbReference>
<dbReference type="InterPro" id="IPR016188">
    <property type="entry name" value="PurM-like_N"/>
</dbReference>
<dbReference type="UniPathway" id="UPA00074">
    <property type="reaction ID" value="UER00129"/>
</dbReference>
<dbReference type="SUPFAM" id="SSF55326">
    <property type="entry name" value="PurM N-terminal domain-like"/>
    <property type="match status" value="1"/>
</dbReference>
<gene>
    <name evidence="15" type="primary">purM</name>
    <name evidence="18" type="ORF">DWU98_08010</name>
</gene>
<dbReference type="FunFam" id="3.90.650.10:FF:000011">
    <property type="entry name" value="Phosphoribosylformylglycinamidine cyclo-ligase"/>
    <property type="match status" value="1"/>
</dbReference>
<keyword evidence="7 15" id="KW-0436">Ligase</keyword>
<evidence type="ECO:0000259" key="16">
    <source>
        <dbReference type="Pfam" id="PF00586"/>
    </source>
</evidence>
<keyword evidence="6 15" id="KW-0963">Cytoplasm</keyword>
<evidence type="ECO:0000256" key="2">
    <source>
        <dbReference type="ARBA" id="ARBA00004686"/>
    </source>
</evidence>
<dbReference type="Pfam" id="PF00586">
    <property type="entry name" value="AIRS"/>
    <property type="match status" value="1"/>
</dbReference>
<dbReference type="GO" id="GO:0006189">
    <property type="term" value="P:'de novo' IMP biosynthetic process"/>
    <property type="evidence" value="ECO:0007669"/>
    <property type="project" value="UniProtKB-UniRule"/>
</dbReference>
<keyword evidence="8 15" id="KW-0547">Nucleotide-binding</keyword>
<comment type="catalytic activity">
    <reaction evidence="14 15">
        <text>2-formamido-N(1)-(5-O-phospho-beta-D-ribosyl)acetamidine + ATP = 5-amino-1-(5-phospho-beta-D-ribosyl)imidazole + ADP + phosphate + H(+)</text>
        <dbReference type="Rhea" id="RHEA:23032"/>
        <dbReference type="ChEBI" id="CHEBI:15378"/>
        <dbReference type="ChEBI" id="CHEBI:30616"/>
        <dbReference type="ChEBI" id="CHEBI:43474"/>
        <dbReference type="ChEBI" id="CHEBI:137981"/>
        <dbReference type="ChEBI" id="CHEBI:147287"/>
        <dbReference type="ChEBI" id="CHEBI:456216"/>
        <dbReference type="EC" id="6.3.3.1"/>
    </reaction>
</comment>